<dbReference type="KEGG" id="pno:SNOG_13881"/>
<dbReference type="OMA" id="TWFMGRN"/>
<accession>Q0U2Y3</accession>
<proteinExistence type="predicted"/>
<dbReference type="EMBL" id="CH445352">
    <property type="protein sequence ID" value="EAT78905.1"/>
    <property type="molecule type" value="Genomic_DNA"/>
</dbReference>
<dbReference type="InParanoid" id="Q0U2Y3"/>
<name>Q0U2Y3_PHANO</name>
<evidence type="ECO:0000313" key="1">
    <source>
        <dbReference type="EMBL" id="EAT78905.1"/>
    </source>
</evidence>
<reference evidence="2" key="1">
    <citation type="journal article" date="2007" name="Plant Cell">
        <title>Dothideomycete-plant interactions illuminated by genome sequencing and EST analysis of the wheat pathogen Stagonospora nodorum.</title>
        <authorList>
            <person name="Hane J.K."/>
            <person name="Lowe R.G."/>
            <person name="Solomon P.S."/>
            <person name="Tan K.C."/>
            <person name="Schoch C.L."/>
            <person name="Spatafora J.W."/>
            <person name="Crous P.W."/>
            <person name="Kodira C."/>
            <person name="Birren B.W."/>
            <person name="Galagan J.E."/>
            <person name="Torriani S.F."/>
            <person name="McDonald B.A."/>
            <person name="Oliver R.P."/>
        </authorList>
    </citation>
    <scope>NUCLEOTIDE SEQUENCE [LARGE SCALE GENOMIC DNA]</scope>
    <source>
        <strain evidence="2">SN15 / ATCC MYA-4574 / FGSC 10173</strain>
    </source>
</reference>
<dbReference type="AlphaFoldDB" id="Q0U2Y3"/>
<dbReference type="Gene3D" id="6.10.110.10">
    <property type="match status" value="1"/>
</dbReference>
<protein>
    <submittedName>
        <fullName evidence="1">Uncharacterized protein</fullName>
    </submittedName>
</protein>
<dbReference type="Proteomes" id="UP000001055">
    <property type="component" value="Unassembled WGS sequence"/>
</dbReference>
<evidence type="ECO:0000313" key="2">
    <source>
        <dbReference type="Proteomes" id="UP000001055"/>
    </source>
</evidence>
<dbReference type="InterPro" id="IPR038213">
    <property type="entry name" value="IFI6/IFI27-like_sf"/>
</dbReference>
<gene>
    <name evidence="1" type="ORF">SNOG_13881</name>
</gene>
<dbReference type="RefSeq" id="XP_001804082.1">
    <property type="nucleotide sequence ID" value="XM_001804030.1"/>
</dbReference>
<dbReference type="GeneID" id="5981004"/>
<sequence>MNFTLPLPQFLLDWIAKHPYETAIHAINGLVLCTPGAITVPIFSALGFSTIGPGAGTVASGVMGYFAFVPASGLYATLQSASMGGYGASFAAGAAQVGAVASSAVAWAVGLASVNATQTICCALWGLLQAPPLAMLQ</sequence>
<organism evidence="1 2">
    <name type="scientific">Phaeosphaeria nodorum (strain SN15 / ATCC MYA-4574 / FGSC 10173)</name>
    <name type="common">Glume blotch fungus</name>
    <name type="synonym">Parastagonospora nodorum</name>
    <dbReference type="NCBI Taxonomy" id="321614"/>
    <lineage>
        <taxon>Eukaryota</taxon>
        <taxon>Fungi</taxon>
        <taxon>Dikarya</taxon>
        <taxon>Ascomycota</taxon>
        <taxon>Pezizomycotina</taxon>
        <taxon>Dothideomycetes</taxon>
        <taxon>Pleosporomycetidae</taxon>
        <taxon>Pleosporales</taxon>
        <taxon>Pleosporineae</taxon>
        <taxon>Phaeosphaeriaceae</taxon>
        <taxon>Parastagonospora</taxon>
    </lineage>
</organism>